<organism evidence="1 2">
    <name type="scientific">Pontiella sulfatireligans</name>
    <dbReference type="NCBI Taxonomy" id="2750658"/>
    <lineage>
        <taxon>Bacteria</taxon>
        <taxon>Pseudomonadati</taxon>
        <taxon>Kiritimatiellota</taxon>
        <taxon>Kiritimatiellia</taxon>
        <taxon>Kiritimatiellales</taxon>
        <taxon>Pontiellaceae</taxon>
        <taxon>Pontiella</taxon>
    </lineage>
</organism>
<reference evidence="1 2" key="1">
    <citation type="submission" date="2019-04" db="EMBL/GenBank/DDBJ databases">
        <authorList>
            <person name="Van Vliet M D."/>
        </authorList>
    </citation>
    <scope>NUCLEOTIDE SEQUENCE [LARGE SCALE GENOMIC DNA]</scope>
    <source>
        <strain evidence="1 2">F21</strain>
    </source>
</reference>
<dbReference type="InterPro" id="IPR038071">
    <property type="entry name" value="UROD/MetE-like_sf"/>
</dbReference>
<dbReference type="EMBL" id="CAAHFH010000004">
    <property type="protein sequence ID" value="VGO23485.1"/>
    <property type="molecule type" value="Genomic_DNA"/>
</dbReference>
<dbReference type="Gene3D" id="3.20.20.210">
    <property type="match status" value="1"/>
</dbReference>
<evidence type="ECO:0000313" key="1">
    <source>
        <dbReference type="EMBL" id="VGO23485.1"/>
    </source>
</evidence>
<gene>
    <name evidence="1" type="ORF">SCARR_05592</name>
</gene>
<sequence>MTKQDVEVLQHLGRKVAELAATDDNKQKIDKWTRLTDLDKSAGPLQLIHLWPLAWAEALPDEKHLVCQNEAARNYERDLRQRIWSFESLHDDTVIEPVIRYPHFTDIIAYPELPVMAHYASDDHAKTGAFKFESPIQKMADIEKIGDPDINVDWDARNAAKAEAEEIFSGILDVIPTGIYFATKVVDEWAELRGMENVYTDMMDEPEWTHEAMQLIANNFEKRFKTLEELGLWGPWEKSDPLGSTGLRFNPDIPNYQDTMKKGKCDLMDTWAFTCAEGFNCVSPGMHEEFDLPYNVQLMKLFKWVNVGCCEVLHNKVEFVKNVPNARRISVSEWCDFEKAGAEIGTELLYGYKPSGVPFLGDGLHADQVRKELRRVLDAAKDCPLEMIMNIGGTLGGGDGAAKLIEWTKIAKEEIEQTNG</sequence>
<dbReference type="Proteomes" id="UP000346198">
    <property type="component" value="Unassembled WGS sequence"/>
</dbReference>
<name>A0A6C2UT39_9BACT</name>
<dbReference type="AlphaFoldDB" id="A0A6C2UT39"/>
<protein>
    <recommendedName>
        <fullName evidence="3">Uroporphyrinogen decarboxylase (URO-D) domain-containing protein</fullName>
    </recommendedName>
</protein>
<dbReference type="RefSeq" id="WP_136065899.1">
    <property type="nucleotide sequence ID" value="NZ_CAAHFH010000004.1"/>
</dbReference>
<evidence type="ECO:0008006" key="3">
    <source>
        <dbReference type="Google" id="ProtNLM"/>
    </source>
</evidence>
<evidence type="ECO:0000313" key="2">
    <source>
        <dbReference type="Proteomes" id="UP000346198"/>
    </source>
</evidence>
<accession>A0A6C2UT39</accession>
<keyword evidence="2" id="KW-1185">Reference proteome</keyword>
<proteinExistence type="predicted"/>